<feature type="domain" description="BTB" evidence="1">
    <location>
        <begin position="28"/>
        <end position="85"/>
    </location>
</feature>
<evidence type="ECO:0000259" key="1">
    <source>
        <dbReference type="PROSITE" id="PS50097"/>
    </source>
</evidence>
<accession>A0A1Y1ZTM9</accession>
<comment type="caution">
    <text evidence="2">The sequence shown here is derived from an EMBL/GenBank/DDBJ whole genome shotgun (WGS) entry which is preliminary data.</text>
</comment>
<dbReference type="OrthoDB" id="5275938at2759"/>
<dbReference type="SUPFAM" id="SSF54695">
    <property type="entry name" value="POZ domain"/>
    <property type="match status" value="1"/>
</dbReference>
<dbReference type="EMBL" id="MCFA01000040">
    <property type="protein sequence ID" value="ORY13578.1"/>
    <property type="molecule type" value="Genomic_DNA"/>
</dbReference>
<dbReference type="InterPro" id="IPR000210">
    <property type="entry name" value="BTB/POZ_dom"/>
</dbReference>
<reference evidence="2 3" key="1">
    <citation type="submission" date="2016-07" db="EMBL/GenBank/DDBJ databases">
        <title>Pervasive Adenine N6-methylation of Active Genes in Fungi.</title>
        <authorList>
            <consortium name="DOE Joint Genome Institute"/>
            <person name="Mondo S.J."/>
            <person name="Dannebaum R.O."/>
            <person name="Kuo R.C."/>
            <person name="Labutti K."/>
            <person name="Haridas S."/>
            <person name="Kuo A."/>
            <person name="Salamov A."/>
            <person name="Ahrendt S.R."/>
            <person name="Lipzen A."/>
            <person name="Sullivan W."/>
            <person name="Andreopoulos W.B."/>
            <person name="Clum A."/>
            <person name="Lindquist E."/>
            <person name="Daum C."/>
            <person name="Ramamoorthy G.K."/>
            <person name="Gryganskyi A."/>
            <person name="Culley D."/>
            <person name="Magnuson J.K."/>
            <person name="James T.Y."/>
            <person name="O'Malley M.A."/>
            <person name="Stajich J.E."/>
            <person name="Spatafora J.W."/>
            <person name="Visel A."/>
            <person name="Grigoriev I.V."/>
        </authorList>
    </citation>
    <scope>NUCLEOTIDE SEQUENCE [LARGE SCALE GENOMIC DNA]</scope>
    <source>
        <strain evidence="2 3">CBS 115471</strain>
    </source>
</reference>
<dbReference type="Gene3D" id="3.30.710.10">
    <property type="entry name" value="Potassium Channel Kv1.1, Chain A"/>
    <property type="match status" value="1"/>
</dbReference>
<organism evidence="2 3">
    <name type="scientific">Clohesyomyces aquaticus</name>
    <dbReference type="NCBI Taxonomy" id="1231657"/>
    <lineage>
        <taxon>Eukaryota</taxon>
        <taxon>Fungi</taxon>
        <taxon>Dikarya</taxon>
        <taxon>Ascomycota</taxon>
        <taxon>Pezizomycotina</taxon>
        <taxon>Dothideomycetes</taxon>
        <taxon>Pleosporomycetidae</taxon>
        <taxon>Pleosporales</taxon>
        <taxon>Lindgomycetaceae</taxon>
        <taxon>Clohesyomyces</taxon>
    </lineage>
</organism>
<dbReference type="InterPro" id="IPR011333">
    <property type="entry name" value="SKP1/BTB/POZ_sf"/>
</dbReference>
<keyword evidence="3" id="KW-1185">Reference proteome</keyword>
<name>A0A1Y1ZTM9_9PLEO</name>
<dbReference type="CDD" id="cd18186">
    <property type="entry name" value="BTB_POZ_ZBTB_KLHL-like"/>
    <property type="match status" value="1"/>
</dbReference>
<evidence type="ECO:0000313" key="3">
    <source>
        <dbReference type="Proteomes" id="UP000193144"/>
    </source>
</evidence>
<gene>
    <name evidence="2" type="ORF">BCR34DRAFT_561764</name>
</gene>
<dbReference type="AlphaFoldDB" id="A0A1Y1ZTM9"/>
<sequence>MPQTNGDMAAKVKLKCEDPPTVTLHKSGDVTIIGSEKEQSVVVSSSVLRHTSQVWRAMFNDRWTESTSTEIRLPDDNADTMRVVL</sequence>
<dbReference type="Proteomes" id="UP000193144">
    <property type="component" value="Unassembled WGS sequence"/>
</dbReference>
<evidence type="ECO:0000313" key="2">
    <source>
        <dbReference type="EMBL" id="ORY13578.1"/>
    </source>
</evidence>
<dbReference type="PROSITE" id="PS50097">
    <property type="entry name" value="BTB"/>
    <property type="match status" value="1"/>
</dbReference>
<dbReference type="STRING" id="1231657.A0A1Y1ZTM9"/>
<protein>
    <recommendedName>
        <fullName evidence="1">BTB domain-containing protein</fullName>
    </recommendedName>
</protein>
<proteinExistence type="predicted"/>